<keyword evidence="3" id="KW-0687">Ribonucleoprotein</keyword>
<protein>
    <recommendedName>
        <fullName evidence="4">Small ribosomal subunit protein uS17</fullName>
    </recommendedName>
    <alternativeName>
        <fullName evidence="5">40S ribosomal protein S11</fullName>
    </alternativeName>
</protein>
<dbReference type="InterPro" id="IPR012340">
    <property type="entry name" value="NA-bd_OB-fold"/>
</dbReference>
<dbReference type="SUPFAM" id="SSF50249">
    <property type="entry name" value="Nucleic acid-binding proteins"/>
    <property type="match status" value="1"/>
</dbReference>
<reference evidence="6 7" key="1">
    <citation type="submission" date="2015-12" db="EMBL/GenBank/DDBJ databases">
        <title>Draft genome of the nematode, Onchocerca flexuosa.</title>
        <authorList>
            <person name="Mitreva M."/>
        </authorList>
    </citation>
    <scope>NUCLEOTIDE SEQUENCE [LARGE SCALE GENOMIC DNA]</scope>
    <source>
        <strain evidence="6">Red Deer</strain>
    </source>
</reference>
<dbReference type="InterPro" id="IPR000266">
    <property type="entry name" value="Ribosomal_uS17"/>
</dbReference>
<dbReference type="GO" id="GO:0003735">
    <property type="term" value="F:structural constituent of ribosome"/>
    <property type="evidence" value="ECO:0007669"/>
    <property type="project" value="InterPro"/>
</dbReference>
<sequence>MEHICGFDDAEQRVSINKDSINSDSQEMNNMPIFNLHIFISQQELILMLRYRRKYTAHNENNGCKVGDRVFIQEHKPISATRKWIVVQVG</sequence>
<dbReference type="AlphaFoldDB" id="A0A238BVA1"/>
<dbReference type="Proteomes" id="UP000242913">
    <property type="component" value="Unassembled WGS sequence"/>
</dbReference>
<dbReference type="GO" id="GO:0005840">
    <property type="term" value="C:ribosome"/>
    <property type="evidence" value="ECO:0007669"/>
    <property type="project" value="UniProtKB-KW"/>
</dbReference>
<evidence type="ECO:0000256" key="1">
    <source>
        <dbReference type="ARBA" id="ARBA00010254"/>
    </source>
</evidence>
<accession>A0A238BVA1</accession>
<dbReference type="PROSITE" id="PS00056">
    <property type="entry name" value="RIBOSOMAL_S17"/>
    <property type="match status" value="1"/>
</dbReference>
<keyword evidence="7" id="KW-1185">Reference proteome</keyword>
<dbReference type="Gene3D" id="2.40.50.140">
    <property type="entry name" value="Nucleic acid-binding proteins"/>
    <property type="match status" value="1"/>
</dbReference>
<dbReference type="Pfam" id="PF00366">
    <property type="entry name" value="Ribosomal_S17"/>
    <property type="match status" value="1"/>
</dbReference>
<dbReference type="EMBL" id="KZ269996">
    <property type="protein sequence ID" value="OZC09223.1"/>
    <property type="molecule type" value="Genomic_DNA"/>
</dbReference>
<dbReference type="CDD" id="cd00364">
    <property type="entry name" value="Ribosomal_uS17"/>
    <property type="match status" value="1"/>
</dbReference>
<evidence type="ECO:0000313" key="6">
    <source>
        <dbReference type="EMBL" id="OZC09223.1"/>
    </source>
</evidence>
<comment type="similarity">
    <text evidence="1">Belongs to the universal ribosomal protein uS17 family.</text>
</comment>
<evidence type="ECO:0000256" key="2">
    <source>
        <dbReference type="ARBA" id="ARBA00022980"/>
    </source>
</evidence>
<organism evidence="6 7">
    <name type="scientific">Onchocerca flexuosa</name>
    <dbReference type="NCBI Taxonomy" id="387005"/>
    <lineage>
        <taxon>Eukaryota</taxon>
        <taxon>Metazoa</taxon>
        <taxon>Ecdysozoa</taxon>
        <taxon>Nematoda</taxon>
        <taxon>Chromadorea</taxon>
        <taxon>Rhabditida</taxon>
        <taxon>Spirurina</taxon>
        <taxon>Spiruromorpha</taxon>
        <taxon>Filarioidea</taxon>
        <taxon>Onchocercidae</taxon>
        <taxon>Onchocerca</taxon>
    </lineage>
</organism>
<dbReference type="InterPro" id="IPR019979">
    <property type="entry name" value="Ribosomal_uS17_CS"/>
</dbReference>
<gene>
    <name evidence="6" type="ORF">X798_03767</name>
</gene>
<evidence type="ECO:0000256" key="3">
    <source>
        <dbReference type="ARBA" id="ARBA00023274"/>
    </source>
</evidence>
<name>A0A238BVA1_9BILA</name>
<dbReference type="OrthoDB" id="274752at2759"/>
<dbReference type="GO" id="GO:1990904">
    <property type="term" value="C:ribonucleoprotein complex"/>
    <property type="evidence" value="ECO:0007669"/>
    <property type="project" value="UniProtKB-KW"/>
</dbReference>
<evidence type="ECO:0000313" key="7">
    <source>
        <dbReference type="Proteomes" id="UP000242913"/>
    </source>
</evidence>
<evidence type="ECO:0000256" key="4">
    <source>
        <dbReference type="ARBA" id="ARBA00035164"/>
    </source>
</evidence>
<keyword evidence="2 6" id="KW-0689">Ribosomal protein</keyword>
<proteinExistence type="inferred from homology"/>
<evidence type="ECO:0000256" key="5">
    <source>
        <dbReference type="ARBA" id="ARBA00035471"/>
    </source>
</evidence>
<dbReference type="GO" id="GO:0006412">
    <property type="term" value="P:translation"/>
    <property type="evidence" value="ECO:0007669"/>
    <property type="project" value="InterPro"/>
</dbReference>